<dbReference type="InterPro" id="IPR009057">
    <property type="entry name" value="Homeodomain-like_sf"/>
</dbReference>
<evidence type="ECO:0000259" key="7">
    <source>
        <dbReference type="PROSITE" id="PS50090"/>
    </source>
</evidence>
<dbReference type="GO" id="GO:0000978">
    <property type="term" value="F:RNA polymerase II cis-regulatory region sequence-specific DNA binding"/>
    <property type="evidence" value="ECO:0007669"/>
    <property type="project" value="TreeGrafter"/>
</dbReference>
<dbReference type="PROSITE" id="PS50090">
    <property type="entry name" value="MYB_LIKE"/>
    <property type="match status" value="2"/>
</dbReference>
<evidence type="ECO:0000313" key="9">
    <source>
        <dbReference type="EMBL" id="CAL0317152.1"/>
    </source>
</evidence>
<keyword evidence="10" id="KW-1185">Reference proteome</keyword>
<dbReference type="Gene3D" id="1.10.10.60">
    <property type="entry name" value="Homeodomain-like"/>
    <property type="match status" value="2"/>
</dbReference>
<reference evidence="9 10" key="1">
    <citation type="submission" date="2024-03" db="EMBL/GenBank/DDBJ databases">
        <authorList>
            <person name="Martinez-Hernandez J."/>
        </authorList>
    </citation>
    <scope>NUCLEOTIDE SEQUENCE [LARGE SCALE GENOMIC DNA]</scope>
</reference>
<keyword evidence="4" id="KW-0238">DNA-binding</keyword>
<dbReference type="InterPro" id="IPR050560">
    <property type="entry name" value="MYB_TF"/>
</dbReference>
<dbReference type="Pfam" id="PF13921">
    <property type="entry name" value="Myb_DNA-bind_6"/>
    <property type="match status" value="1"/>
</dbReference>
<evidence type="ECO:0000259" key="8">
    <source>
        <dbReference type="PROSITE" id="PS51294"/>
    </source>
</evidence>
<dbReference type="SMART" id="SM00717">
    <property type="entry name" value="SANT"/>
    <property type="match status" value="2"/>
</dbReference>
<feature type="domain" description="HTH myb-type" evidence="8">
    <location>
        <begin position="76"/>
        <end position="130"/>
    </location>
</feature>
<feature type="domain" description="HTH myb-type" evidence="8">
    <location>
        <begin position="29"/>
        <end position="75"/>
    </location>
</feature>
<organism evidence="9 10">
    <name type="scientific">Lupinus luteus</name>
    <name type="common">European yellow lupine</name>
    <dbReference type="NCBI Taxonomy" id="3873"/>
    <lineage>
        <taxon>Eukaryota</taxon>
        <taxon>Viridiplantae</taxon>
        <taxon>Streptophyta</taxon>
        <taxon>Embryophyta</taxon>
        <taxon>Tracheophyta</taxon>
        <taxon>Spermatophyta</taxon>
        <taxon>Magnoliopsida</taxon>
        <taxon>eudicotyledons</taxon>
        <taxon>Gunneridae</taxon>
        <taxon>Pentapetalae</taxon>
        <taxon>rosids</taxon>
        <taxon>fabids</taxon>
        <taxon>Fabales</taxon>
        <taxon>Fabaceae</taxon>
        <taxon>Papilionoideae</taxon>
        <taxon>50 kb inversion clade</taxon>
        <taxon>genistoids sensu lato</taxon>
        <taxon>core genistoids</taxon>
        <taxon>Genisteae</taxon>
        <taxon>Lupinus</taxon>
    </lineage>
</organism>
<gene>
    <name evidence="9" type="ORF">LLUT_LOCUS18212</name>
</gene>
<evidence type="ECO:0000256" key="6">
    <source>
        <dbReference type="ARBA" id="ARBA00023242"/>
    </source>
</evidence>
<protein>
    <submittedName>
        <fullName evidence="9">Uncharacterized protein</fullName>
    </submittedName>
</protein>
<name>A0AAV1X729_LUPLU</name>
<dbReference type="PANTHER" id="PTHR45614">
    <property type="entry name" value="MYB PROTEIN-RELATED"/>
    <property type="match status" value="1"/>
</dbReference>
<evidence type="ECO:0000256" key="5">
    <source>
        <dbReference type="ARBA" id="ARBA00023163"/>
    </source>
</evidence>
<keyword evidence="3" id="KW-0805">Transcription regulation</keyword>
<dbReference type="GO" id="GO:0000981">
    <property type="term" value="F:DNA-binding transcription factor activity, RNA polymerase II-specific"/>
    <property type="evidence" value="ECO:0007669"/>
    <property type="project" value="TreeGrafter"/>
</dbReference>
<dbReference type="InterPro" id="IPR001005">
    <property type="entry name" value="SANT/Myb"/>
</dbReference>
<evidence type="ECO:0000256" key="2">
    <source>
        <dbReference type="ARBA" id="ARBA00022737"/>
    </source>
</evidence>
<dbReference type="InterPro" id="IPR017930">
    <property type="entry name" value="Myb_dom"/>
</dbReference>
<dbReference type="GO" id="GO:0005634">
    <property type="term" value="C:nucleus"/>
    <property type="evidence" value="ECO:0007669"/>
    <property type="project" value="UniProtKB-SubCell"/>
</dbReference>
<keyword evidence="5" id="KW-0804">Transcription</keyword>
<feature type="domain" description="Myb-like" evidence="7">
    <location>
        <begin position="76"/>
        <end position="126"/>
    </location>
</feature>
<dbReference type="CDD" id="cd00167">
    <property type="entry name" value="SANT"/>
    <property type="match status" value="2"/>
</dbReference>
<dbReference type="AlphaFoldDB" id="A0AAV1X729"/>
<comment type="subcellular location">
    <subcellularLocation>
        <location evidence="1">Nucleus</location>
    </subcellularLocation>
</comment>
<dbReference type="Proteomes" id="UP001497480">
    <property type="component" value="Unassembled WGS sequence"/>
</dbReference>
<dbReference type="PANTHER" id="PTHR45614:SF259">
    <property type="entry name" value="MYB DOMAIN PROTEIN 89-RELATED"/>
    <property type="match status" value="1"/>
</dbReference>
<dbReference type="PROSITE" id="PS51294">
    <property type="entry name" value="HTH_MYB"/>
    <property type="match status" value="2"/>
</dbReference>
<evidence type="ECO:0000256" key="1">
    <source>
        <dbReference type="ARBA" id="ARBA00004123"/>
    </source>
</evidence>
<accession>A0AAV1X729</accession>
<comment type="caution">
    <text evidence="9">The sequence shown here is derived from an EMBL/GenBank/DDBJ whole genome shotgun (WGS) entry which is preliminary data.</text>
</comment>
<dbReference type="FunFam" id="1.10.10.60:FF:000060">
    <property type="entry name" value="MYB transcription factor"/>
    <property type="match status" value="1"/>
</dbReference>
<keyword evidence="6" id="KW-0539">Nucleus</keyword>
<evidence type="ECO:0000256" key="3">
    <source>
        <dbReference type="ARBA" id="ARBA00023015"/>
    </source>
</evidence>
<feature type="domain" description="Myb-like" evidence="7">
    <location>
        <begin position="29"/>
        <end position="75"/>
    </location>
</feature>
<dbReference type="EMBL" id="CAXHTB010000012">
    <property type="protein sequence ID" value="CAL0317152.1"/>
    <property type="molecule type" value="Genomic_DNA"/>
</dbReference>
<proteinExistence type="predicted"/>
<evidence type="ECO:0000256" key="4">
    <source>
        <dbReference type="ARBA" id="ARBA00023125"/>
    </source>
</evidence>
<dbReference type="SUPFAM" id="SSF46689">
    <property type="entry name" value="Homeodomain-like"/>
    <property type="match status" value="1"/>
</dbReference>
<evidence type="ECO:0000313" key="10">
    <source>
        <dbReference type="Proteomes" id="UP001497480"/>
    </source>
</evidence>
<sequence length="286" mass="32157">MGSSQEVELGDHLEDRNDSGLGKTKLCARGHWRPSEDAKLKELVAQFGPQNWNSIAEHFDARSGKSCRLRWFNQLDPRINRRAFTEDEETRLISAHTLYGNKWALISRLFPGRTDNAVKNHWHVMQARRQREESNHYRRHNPNISSGWSLGLSNNAVSGLTNSSIINESSSTCTNISFTPSSLTQNFRPSYYNYNNLVPVQNHAHGSLMGLSRERRVFGSWNGPCQIGSMGKFKALVEQRNCSDVSVSESVGIKRTTNNILSVSGNENMDDKVQMPFIDFLGVGGA</sequence>
<keyword evidence="2" id="KW-0677">Repeat</keyword>